<dbReference type="SUPFAM" id="SSF52218">
    <property type="entry name" value="Flavoproteins"/>
    <property type="match status" value="1"/>
</dbReference>
<keyword evidence="5" id="KW-0285">Flavoprotein</keyword>
<comment type="cofactor">
    <cofactor evidence="1">
        <name>FMN</name>
        <dbReference type="ChEBI" id="CHEBI:58210"/>
    </cofactor>
</comment>
<evidence type="ECO:0000313" key="13">
    <source>
        <dbReference type="Proteomes" id="UP001251528"/>
    </source>
</evidence>
<protein>
    <recommendedName>
        <fullName evidence="3">nitric-oxide synthase (NADPH)</fullName>
        <ecNumber evidence="3">1.14.13.39</ecNumber>
    </recommendedName>
</protein>
<evidence type="ECO:0000256" key="10">
    <source>
        <dbReference type="SAM" id="MobiDB-lite"/>
    </source>
</evidence>
<name>A0AAJ0CJW6_9HYPO</name>
<dbReference type="InterPro" id="IPR008254">
    <property type="entry name" value="Flavodoxin/NO_synth"/>
</dbReference>
<comment type="caution">
    <text evidence="12">The sequence shown here is derived from an EMBL/GenBank/DDBJ whole genome shotgun (WGS) entry which is preliminary data.</text>
</comment>
<dbReference type="InterPro" id="IPR029039">
    <property type="entry name" value="Flavoprotein-like_sf"/>
</dbReference>
<feature type="compositionally biased region" description="Low complexity" evidence="10">
    <location>
        <begin position="615"/>
        <end position="631"/>
    </location>
</feature>
<evidence type="ECO:0000256" key="5">
    <source>
        <dbReference type="ARBA" id="ARBA00022643"/>
    </source>
</evidence>
<feature type="domain" description="Flavodoxin-like" evidence="11">
    <location>
        <begin position="452"/>
        <end position="606"/>
    </location>
</feature>
<dbReference type="SUPFAM" id="SSF63380">
    <property type="entry name" value="Riboflavin synthase domain-like"/>
    <property type="match status" value="1"/>
</dbReference>
<evidence type="ECO:0000256" key="1">
    <source>
        <dbReference type="ARBA" id="ARBA00001917"/>
    </source>
</evidence>
<dbReference type="Gene3D" id="3.40.50.360">
    <property type="match status" value="1"/>
</dbReference>
<dbReference type="AlphaFoldDB" id="A0AAJ0CJW6"/>
<dbReference type="EMBL" id="JASWJB010000169">
    <property type="protein sequence ID" value="KAK2594413.1"/>
    <property type="molecule type" value="Genomic_DNA"/>
</dbReference>
<dbReference type="SUPFAM" id="SSF56512">
    <property type="entry name" value="Nitric oxide (NO) synthase oxygenase domain"/>
    <property type="match status" value="1"/>
</dbReference>
<dbReference type="GO" id="GO:0046872">
    <property type="term" value="F:metal ion binding"/>
    <property type="evidence" value="ECO:0007669"/>
    <property type="project" value="UniProtKB-KW"/>
</dbReference>
<keyword evidence="5" id="KW-0288">FMN</keyword>
<evidence type="ECO:0000256" key="2">
    <source>
        <dbReference type="ARBA" id="ARBA00006267"/>
    </source>
</evidence>
<proteinExistence type="inferred from homology"/>
<dbReference type="InterPro" id="IPR044940">
    <property type="entry name" value="NOS_dom_2"/>
</dbReference>
<keyword evidence="4" id="KW-0349">Heme</keyword>
<keyword evidence="6" id="KW-0479">Metal-binding</keyword>
<comment type="similarity">
    <text evidence="2">Belongs to the NOS family.</text>
</comment>
<dbReference type="InterPro" id="IPR050607">
    <property type="entry name" value="NOS"/>
</dbReference>
<evidence type="ECO:0000256" key="3">
    <source>
        <dbReference type="ARBA" id="ARBA00012989"/>
    </source>
</evidence>
<dbReference type="InterPro" id="IPR017938">
    <property type="entry name" value="Riboflavin_synthase-like_b-brl"/>
</dbReference>
<dbReference type="GO" id="GO:0005516">
    <property type="term" value="F:calmodulin binding"/>
    <property type="evidence" value="ECO:0007669"/>
    <property type="project" value="UniProtKB-KW"/>
</dbReference>
<organism evidence="12 13">
    <name type="scientific">Conoideocrella luteorostrata</name>
    <dbReference type="NCBI Taxonomy" id="1105319"/>
    <lineage>
        <taxon>Eukaryota</taxon>
        <taxon>Fungi</taxon>
        <taxon>Dikarya</taxon>
        <taxon>Ascomycota</taxon>
        <taxon>Pezizomycotina</taxon>
        <taxon>Sordariomycetes</taxon>
        <taxon>Hypocreomycetidae</taxon>
        <taxon>Hypocreales</taxon>
        <taxon>Clavicipitaceae</taxon>
        <taxon>Conoideocrella</taxon>
    </lineage>
</organism>
<dbReference type="Proteomes" id="UP001251528">
    <property type="component" value="Unassembled WGS sequence"/>
</dbReference>
<dbReference type="Gene3D" id="3.90.1230.10">
    <property type="entry name" value="Nitric Oxide Synthase, Chain A, domain 3"/>
    <property type="match status" value="1"/>
</dbReference>
<dbReference type="GO" id="GO:0004517">
    <property type="term" value="F:nitric-oxide synthase activity"/>
    <property type="evidence" value="ECO:0007669"/>
    <property type="project" value="UniProtKB-EC"/>
</dbReference>
<dbReference type="GO" id="GO:0010181">
    <property type="term" value="F:FMN binding"/>
    <property type="evidence" value="ECO:0007669"/>
    <property type="project" value="InterPro"/>
</dbReference>
<dbReference type="Gene3D" id="3.40.50.80">
    <property type="entry name" value="Nucleotide-binding domain of ferredoxin-NADP reductase (FNR) module"/>
    <property type="match status" value="1"/>
</dbReference>
<dbReference type="SUPFAM" id="SSF52343">
    <property type="entry name" value="Ferredoxin reductase-like, C-terminal NADP-linked domain"/>
    <property type="match status" value="1"/>
</dbReference>
<dbReference type="InterPro" id="IPR039261">
    <property type="entry name" value="FNR_nucleotide-bd"/>
</dbReference>
<dbReference type="InterPro" id="IPR036119">
    <property type="entry name" value="NOS_N_sf"/>
</dbReference>
<keyword evidence="8" id="KW-0560">Oxidoreductase</keyword>
<evidence type="ECO:0000256" key="4">
    <source>
        <dbReference type="ARBA" id="ARBA00022617"/>
    </source>
</evidence>
<dbReference type="PROSITE" id="PS50902">
    <property type="entry name" value="FLAVODOXIN_LIKE"/>
    <property type="match status" value="1"/>
</dbReference>
<feature type="region of interest" description="Disordered" evidence="10">
    <location>
        <begin position="612"/>
        <end position="632"/>
    </location>
</feature>
<evidence type="ECO:0000256" key="9">
    <source>
        <dbReference type="ARBA" id="ARBA00023004"/>
    </source>
</evidence>
<keyword evidence="9" id="KW-0408">Iron</keyword>
<evidence type="ECO:0000259" key="11">
    <source>
        <dbReference type="PROSITE" id="PS50902"/>
    </source>
</evidence>
<evidence type="ECO:0000256" key="6">
    <source>
        <dbReference type="ARBA" id="ARBA00022723"/>
    </source>
</evidence>
<sequence>MIHTDEQRVGEDRDLHEVIFEAIDFISQLSRDGLIKDNETMRRRVAQAVEEVRLKSIQVPVEGSKLPRVIGGNWTQTTEELEHGIRLSWKHARKCIMRSEYSSLRLYDLRHVTTSKEMGHVLIDKMTEAYNGGDIHPSAFVFPAKEPTKPGPMVWNTQLLAFAGYTQPDKSVLGDPGNVSITESILSLGWQPPAIRTRWDLLPLVTVADGDEPYITPIPPNSFPPVSIRHPNPDYSLGFDKLGLRWVPAPALSRLGFDIGGVQYTAVPFLGWFMDAEIGVRDLADSFRYNSLPAVSSALRLLKSGQSIDDLPQAERLLHLSRSQAELNYAVHWSFQQAGVRMSDTLSASSMYLNFDDNHLATYGFRLPADPYWLSPPQGSIVPAWHRGGAPNYQPKPMICRLKANPAAIWRGKHGSNGVASLSPGNDKHAKKGQSAAIARNNVGQAGQPRWLRIFYCSSGSTAERLAKRLAETLAPKFQARGHDDGEKPTTIGVEALNDLNWNAIEPGSLILVIASSTGRGDVPTNGASMLRDCESRDPGQLKDFSFAIFGNGNASYGSSFNGAAIKLQSTMEKTGCKSALPLLKGDTSKENPPWRQLDDWVKQLTKILDGNSNTADTTSGQDSQSDASAANDHEITDLASQFAVARLVSTESFGSERIQRVVLDVGKLYYTPMWHADIIVPLWGHEIDELLDVFGLTGRETCVLNGQKWTSRQLLSLVDTEKPFKSLSWTESMGTDASTEELREIRDCSIKEAVIKLRPAEHLKPSLSSLAQDLPTRGPRTFSIASSQHYRVSNGQPSYLELLVETHTGGLFTDKFLSGAESRQELYVRLRAGPGECLLGTTSPLIAFTTGSGIAPLRGLLQHKSFVRSREMRIMEDNLRKKSSFINQNFAIFAGFKAEDSEIIKDCVQEAACAGRLGFLALTPSNVMKERVQDTLFEKNCSKFIRNAILEQGACVFACAARPAVDDFARNLEAIIGVNSIRDILRDRWIEEVFEPAN</sequence>
<evidence type="ECO:0000256" key="8">
    <source>
        <dbReference type="ARBA" id="ARBA00023002"/>
    </source>
</evidence>
<dbReference type="GO" id="GO:0006809">
    <property type="term" value="P:nitric oxide biosynthetic process"/>
    <property type="evidence" value="ECO:0007669"/>
    <property type="project" value="InterPro"/>
</dbReference>
<dbReference type="Gene3D" id="3.90.440.10">
    <property type="entry name" value="Nitric Oxide Synthase,Heme Domain,Chain A domain 2"/>
    <property type="match status" value="1"/>
</dbReference>
<dbReference type="Gene3D" id="3.90.340.10">
    <property type="entry name" value="Nitric Oxide Synthase, Chain A, domain 1"/>
    <property type="match status" value="1"/>
</dbReference>
<keyword evidence="7" id="KW-0112">Calmodulin-binding</keyword>
<keyword evidence="13" id="KW-1185">Reference proteome</keyword>
<dbReference type="Pfam" id="PF00258">
    <property type="entry name" value="Flavodoxin_1"/>
    <property type="match status" value="1"/>
</dbReference>
<dbReference type="EC" id="1.14.13.39" evidence="3"/>
<gene>
    <name evidence="12" type="ORF">QQS21_007867</name>
</gene>
<dbReference type="PANTHER" id="PTHR43410:SF1">
    <property type="entry name" value="NITRIC OXIDE SYNTHASE"/>
    <property type="match status" value="1"/>
</dbReference>
<dbReference type="Pfam" id="PF02898">
    <property type="entry name" value="NO_synthase"/>
    <property type="match status" value="1"/>
</dbReference>
<evidence type="ECO:0000256" key="7">
    <source>
        <dbReference type="ARBA" id="ARBA00022860"/>
    </source>
</evidence>
<dbReference type="InterPro" id="IPR004030">
    <property type="entry name" value="NOS_N"/>
</dbReference>
<evidence type="ECO:0000313" key="12">
    <source>
        <dbReference type="EMBL" id="KAK2594413.1"/>
    </source>
</evidence>
<dbReference type="PANTHER" id="PTHR43410">
    <property type="entry name" value="NITRIC OXIDE SYNTHASE OXYGENASE"/>
    <property type="match status" value="1"/>
</dbReference>
<reference evidence="12" key="1">
    <citation type="submission" date="2023-06" db="EMBL/GenBank/DDBJ databases">
        <title>Conoideocrella luteorostrata (Hypocreales: Clavicipitaceae), a potential biocontrol fungus for elongate hemlock scale in United States Christmas tree production areas.</title>
        <authorList>
            <person name="Barrett H."/>
            <person name="Lovett B."/>
            <person name="Macias A.M."/>
            <person name="Stajich J.E."/>
            <person name="Kasson M.T."/>
        </authorList>
    </citation>
    <scope>NUCLEOTIDE SEQUENCE</scope>
    <source>
        <strain evidence="12">ARSEF 14590</strain>
    </source>
</reference>
<dbReference type="InterPro" id="IPR044943">
    <property type="entry name" value="NOS_dom_1"/>
</dbReference>
<accession>A0AAJ0CJW6</accession>
<dbReference type="InterPro" id="IPR044944">
    <property type="entry name" value="NOS_dom_3"/>
</dbReference>